<keyword evidence="7" id="KW-1185">Reference proteome</keyword>
<feature type="domain" description="Tyrosine-protein phosphatase" evidence="4">
    <location>
        <begin position="653"/>
        <end position="815"/>
    </location>
</feature>
<dbReference type="AlphaFoldDB" id="A0A9P6B1G8"/>
<dbReference type="InterPro" id="IPR029021">
    <property type="entry name" value="Prot-tyrosine_phosphatase-like"/>
</dbReference>
<dbReference type="PROSITE" id="PS00383">
    <property type="entry name" value="TYR_PHOSPHATASE_1"/>
    <property type="match status" value="1"/>
</dbReference>
<feature type="compositionally biased region" description="Polar residues" evidence="3">
    <location>
        <begin position="594"/>
        <end position="621"/>
    </location>
</feature>
<dbReference type="CDD" id="cd14516">
    <property type="entry name" value="DSP_fungal_PPS1"/>
    <property type="match status" value="1"/>
</dbReference>
<feature type="region of interest" description="Disordered" evidence="3">
    <location>
        <begin position="54"/>
        <end position="75"/>
    </location>
</feature>
<dbReference type="InterPro" id="IPR000387">
    <property type="entry name" value="Tyr_Pase_dom"/>
</dbReference>
<organism evidence="6 7">
    <name type="scientific">Hydnum rufescens UP504</name>
    <dbReference type="NCBI Taxonomy" id="1448309"/>
    <lineage>
        <taxon>Eukaryota</taxon>
        <taxon>Fungi</taxon>
        <taxon>Dikarya</taxon>
        <taxon>Basidiomycota</taxon>
        <taxon>Agaricomycotina</taxon>
        <taxon>Agaricomycetes</taxon>
        <taxon>Cantharellales</taxon>
        <taxon>Hydnaceae</taxon>
        <taxon>Hydnum</taxon>
    </lineage>
</organism>
<dbReference type="InterPro" id="IPR016130">
    <property type="entry name" value="Tyr_Pase_AS"/>
</dbReference>
<reference evidence="6" key="1">
    <citation type="journal article" date="2020" name="Nat. Commun.">
        <title>Large-scale genome sequencing of mycorrhizal fungi provides insights into the early evolution of symbiotic traits.</title>
        <authorList>
            <person name="Miyauchi S."/>
            <person name="Kiss E."/>
            <person name="Kuo A."/>
            <person name="Drula E."/>
            <person name="Kohler A."/>
            <person name="Sanchez-Garcia M."/>
            <person name="Morin E."/>
            <person name="Andreopoulos B."/>
            <person name="Barry K.W."/>
            <person name="Bonito G."/>
            <person name="Buee M."/>
            <person name="Carver A."/>
            <person name="Chen C."/>
            <person name="Cichocki N."/>
            <person name="Clum A."/>
            <person name="Culley D."/>
            <person name="Crous P.W."/>
            <person name="Fauchery L."/>
            <person name="Girlanda M."/>
            <person name="Hayes R.D."/>
            <person name="Keri Z."/>
            <person name="LaButti K."/>
            <person name="Lipzen A."/>
            <person name="Lombard V."/>
            <person name="Magnuson J."/>
            <person name="Maillard F."/>
            <person name="Murat C."/>
            <person name="Nolan M."/>
            <person name="Ohm R.A."/>
            <person name="Pangilinan J."/>
            <person name="Pereira M.F."/>
            <person name="Perotto S."/>
            <person name="Peter M."/>
            <person name="Pfister S."/>
            <person name="Riley R."/>
            <person name="Sitrit Y."/>
            <person name="Stielow J.B."/>
            <person name="Szollosi G."/>
            <person name="Zifcakova L."/>
            <person name="Stursova M."/>
            <person name="Spatafora J.W."/>
            <person name="Tedersoo L."/>
            <person name="Vaario L.M."/>
            <person name="Yamada A."/>
            <person name="Yan M."/>
            <person name="Wang P."/>
            <person name="Xu J."/>
            <person name="Bruns T."/>
            <person name="Baldrian P."/>
            <person name="Vilgalys R."/>
            <person name="Dunand C."/>
            <person name="Henrissat B."/>
            <person name="Grigoriev I.V."/>
            <person name="Hibbett D."/>
            <person name="Nagy L.G."/>
            <person name="Martin F.M."/>
        </authorList>
    </citation>
    <scope>NUCLEOTIDE SEQUENCE</scope>
    <source>
        <strain evidence="6">UP504</strain>
    </source>
</reference>
<dbReference type="PROSITE" id="PS50056">
    <property type="entry name" value="TYR_PHOSPHATASE_2"/>
    <property type="match status" value="1"/>
</dbReference>
<dbReference type="GO" id="GO:0033260">
    <property type="term" value="P:nuclear DNA replication"/>
    <property type="evidence" value="ECO:0007669"/>
    <property type="project" value="InterPro"/>
</dbReference>
<dbReference type="PANTHER" id="PTHR47550">
    <property type="entry name" value="DUAL SPECIFICITY PROTEIN PHOSPHATASE PPS1"/>
    <property type="match status" value="1"/>
</dbReference>
<evidence type="ECO:0000259" key="5">
    <source>
        <dbReference type="PROSITE" id="PS50056"/>
    </source>
</evidence>
<feature type="compositionally biased region" description="Low complexity" evidence="3">
    <location>
        <begin position="418"/>
        <end position="436"/>
    </location>
</feature>
<feature type="region of interest" description="Disordered" evidence="3">
    <location>
        <begin position="515"/>
        <end position="621"/>
    </location>
</feature>
<dbReference type="SMART" id="SM00195">
    <property type="entry name" value="DSPc"/>
    <property type="match status" value="1"/>
</dbReference>
<keyword evidence="1" id="KW-0378">Hydrolase</keyword>
<dbReference type="Pfam" id="PF00782">
    <property type="entry name" value="DSPc"/>
    <property type="match status" value="1"/>
</dbReference>
<dbReference type="Gene3D" id="3.90.190.10">
    <property type="entry name" value="Protein tyrosine phosphatase superfamily"/>
    <property type="match status" value="1"/>
</dbReference>
<evidence type="ECO:0000256" key="2">
    <source>
        <dbReference type="ARBA" id="ARBA00022912"/>
    </source>
</evidence>
<dbReference type="InterPro" id="IPR047949">
    <property type="entry name" value="PPS1_DSP"/>
</dbReference>
<dbReference type="InterPro" id="IPR020422">
    <property type="entry name" value="TYR_PHOSPHATASE_DUAL_dom"/>
</dbReference>
<evidence type="ECO:0008006" key="8">
    <source>
        <dbReference type="Google" id="ProtNLM"/>
    </source>
</evidence>
<feature type="compositionally biased region" description="Polar residues" evidence="3">
    <location>
        <begin position="553"/>
        <end position="570"/>
    </location>
</feature>
<accession>A0A9P6B1G8</accession>
<evidence type="ECO:0000313" key="7">
    <source>
        <dbReference type="Proteomes" id="UP000886523"/>
    </source>
</evidence>
<name>A0A9P6B1G8_9AGAM</name>
<evidence type="ECO:0000256" key="3">
    <source>
        <dbReference type="SAM" id="MobiDB-lite"/>
    </source>
</evidence>
<feature type="region of interest" description="Disordered" evidence="3">
    <location>
        <begin position="350"/>
        <end position="374"/>
    </location>
</feature>
<dbReference type="Proteomes" id="UP000886523">
    <property type="component" value="Unassembled WGS sequence"/>
</dbReference>
<sequence>MRVPLQATHSLSAQTIGLMLASTLHPFHLSQAHPPPLCLYYRYVSLVRSAKQPILPPSEANESPPPPPSRTPSHRLISSISPQEILSSPESVFVKPYIPPGISLRNFGTQVQIYATLADIVLYSPNGSTRAVCDIAERIKEAVENKAIERNGGHAVEAGDNPGEFSNGPLAYNVFVVTDSFDVFERDHPELVAIDGRGNPKYHTDFMAREREEMRQMTQATQICDNIWLGNTADVPVAQNCCSPMEVDPFDWSENPHGWDICIECRDDTNIPHPSRLRLAEEHIAKLDAAWAACCASSPAPSPSGPGSPPLSPTLLSLSNLHVNASPLHGSPCDTNVRARSASPCTFGERRRSVVQKSLRRSSMPPIQPRPPPHPNSIIHLTFPSSPTYATAKILNVLEFIARYADPDSFFSNPISLSSASSPKRRGSLSSSLSSNVPTYHYQPPGPSLSTRPLRILLHSLDGYTETSVLALSYLMRAKRYSLPEAYLELQIERSRSFFVCPGDLEVLGRVESALGSADNERRREEKVARREKERAAGTATSTPRTQNDESGPKSTGSATSISHQHSNSMPGARWGRWSGPWRTGGLGPVVGNNPHSTVSQSSPTAEVLASQTGSKTPQQVHQRARALTSPVSMPSRMNHNAWFTDLRFDGSFPSRVLPHLYLGNLNHASNAYMLHALGITHVVSVGRVNCGPQLVVNAGPNHQGSLWMEEREGRIKVLDIKGVSDDGIDSLRPQFALICDWIEKARLEGGKVLVHCRVGVSRSATVTIAYVMKHHEMSLVDAYLLVRSRRLSILIQPNMRLLYNLVGWEIELAKEAAGTKGTKPELTAGTRLNWPYLAREVHRLNERYLH</sequence>
<feature type="domain" description="Tyrosine specific protein phosphatases" evidence="5">
    <location>
        <begin position="734"/>
        <end position="802"/>
    </location>
</feature>
<dbReference type="GO" id="GO:0005634">
    <property type="term" value="C:nucleus"/>
    <property type="evidence" value="ECO:0007669"/>
    <property type="project" value="GOC"/>
</dbReference>
<feature type="region of interest" description="Disordered" evidence="3">
    <location>
        <begin position="418"/>
        <end position="446"/>
    </location>
</feature>
<dbReference type="PROSITE" id="PS50054">
    <property type="entry name" value="TYR_PHOSPHATASE_DUAL"/>
    <property type="match status" value="1"/>
</dbReference>
<protein>
    <recommendedName>
        <fullName evidence="8">Protein-tyrosine-phosphatase</fullName>
    </recommendedName>
</protein>
<dbReference type="SUPFAM" id="SSF52799">
    <property type="entry name" value="(Phosphotyrosine protein) phosphatases II"/>
    <property type="match status" value="2"/>
</dbReference>
<evidence type="ECO:0000313" key="6">
    <source>
        <dbReference type="EMBL" id="KAF9514621.1"/>
    </source>
</evidence>
<dbReference type="InterPro" id="IPR000340">
    <property type="entry name" value="Dual-sp_phosphatase_cat-dom"/>
</dbReference>
<comment type="caution">
    <text evidence="6">The sequence shown here is derived from an EMBL/GenBank/DDBJ whole genome shotgun (WGS) entry which is preliminary data.</text>
</comment>
<dbReference type="OrthoDB" id="273181at2759"/>
<dbReference type="GO" id="GO:0008138">
    <property type="term" value="F:protein tyrosine/serine/threonine phosphatase activity"/>
    <property type="evidence" value="ECO:0007669"/>
    <property type="project" value="InterPro"/>
</dbReference>
<keyword evidence="2" id="KW-0904">Protein phosphatase</keyword>
<evidence type="ECO:0000259" key="4">
    <source>
        <dbReference type="PROSITE" id="PS50054"/>
    </source>
</evidence>
<proteinExistence type="predicted"/>
<dbReference type="PANTHER" id="PTHR47550:SF1">
    <property type="entry name" value="DUAL SPECIFICITY PROTEIN PHOSPHATASE PPS1"/>
    <property type="match status" value="1"/>
</dbReference>
<gene>
    <name evidence="6" type="ORF">BS47DRAFT_1376479</name>
</gene>
<evidence type="ECO:0000256" key="1">
    <source>
        <dbReference type="ARBA" id="ARBA00022801"/>
    </source>
</evidence>
<dbReference type="EMBL" id="MU128959">
    <property type="protein sequence ID" value="KAF9514621.1"/>
    <property type="molecule type" value="Genomic_DNA"/>
</dbReference>
<feature type="compositionally biased region" description="Basic and acidic residues" evidence="3">
    <location>
        <begin position="519"/>
        <end position="536"/>
    </location>
</feature>
<dbReference type="InterPro" id="IPR053239">
    <property type="entry name" value="Dual_spec_PTase"/>
</dbReference>